<dbReference type="Gene3D" id="3.40.50.2300">
    <property type="match status" value="1"/>
</dbReference>
<name>A0A336KHL5_CULSO</name>
<keyword evidence="4" id="KW-0472">Membrane</keyword>
<reference evidence="8" key="2">
    <citation type="submission" date="2018-07" db="EMBL/GenBank/DDBJ databases">
        <authorList>
            <person name="Quirk P.G."/>
            <person name="Krulwich T.A."/>
        </authorList>
    </citation>
    <scope>NUCLEOTIDE SEQUENCE</scope>
</reference>
<accession>A0A336KHL5</accession>
<sequence length="214" mass="24152">MAFKCIQCKRRKNVSAFAQLNITIETNFTNESNLFENITEISMFLNEIPEMSNSSNEIYDENAKVFLEPTPFQRNLIDLYMNDDISPQTKETLNNAFNVNNSVGIGLTLIHKNLTTWPTKHVANVEGDIILGGLMMVHEREDSIICGPIMAQGGIQALETMLFTLDYINRVGLLPNISIGAHILDDCDKVVIFVYVILLQMLNVKSIQQFIIHA</sequence>
<proteinExistence type="predicted"/>
<dbReference type="GO" id="GO:0016020">
    <property type="term" value="C:membrane"/>
    <property type="evidence" value="ECO:0007669"/>
    <property type="project" value="UniProtKB-SubCell"/>
</dbReference>
<keyword evidence="6" id="KW-0325">Glycoprotein</keyword>
<keyword evidence="5" id="KW-0675">Receptor</keyword>
<protein>
    <submittedName>
        <fullName evidence="7">CSON010626 protein</fullName>
    </submittedName>
</protein>
<keyword evidence="3" id="KW-1133">Transmembrane helix</keyword>
<evidence type="ECO:0000313" key="8">
    <source>
        <dbReference type="EMBL" id="SSX24294.1"/>
    </source>
</evidence>
<dbReference type="VEuPathDB" id="VectorBase:CSON010626"/>
<keyword evidence="2" id="KW-0812">Transmembrane</keyword>
<evidence type="ECO:0000313" key="7">
    <source>
        <dbReference type="EMBL" id="SSX03929.1"/>
    </source>
</evidence>
<evidence type="ECO:0000256" key="3">
    <source>
        <dbReference type="ARBA" id="ARBA00022989"/>
    </source>
</evidence>
<dbReference type="InterPro" id="IPR050726">
    <property type="entry name" value="mGluR"/>
</dbReference>
<dbReference type="PANTHER" id="PTHR24060">
    <property type="entry name" value="METABOTROPIC GLUTAMATE RECEPTOR"/>
    <property type="match status" value="1"/>
</dbReference>
<dbReference type="EMBL" id="UFQS01000437">
    <property type="protein sequence ID" value="SSX03929.1"/>
    <property type="molecule type" value="Genomic_DNA"/>
</dbReference>
<evidence type="ECO:0000256" key="5">
    <source>
        <dbReference type="ARBA" id="ARBA00023170"/>
    </source>
</evidence>
<organism evidence="7">
    <name type="scientific">Culicoides sonorensis</name>
    <name type="common">Biting midge</name>
    <dbReference type="NCBI Taxonomy" id="179676"/>
    <lineage>
        <taxon>Eukaryota</taxon>
        <taxon>Metazoa</taxon>
        <taxon>Ecdysozoa</taxon>
        <taxon>Arthropoda</taxon>
        <taxon>Hexapoda</taxon>
        <taxon>Insecta</taxon>
        <taxon>Pterygota</taxon>
        <taxon>Neoptera</taxon>
        <taxon>Endopterygota</taxon>
        <taxon>Diptera</taxon>
        <taxon>Nematocera</taxon>
        <taxon>Chironomoidea</taxon>
        <taxon>Ceratopogonidae</taxon>
        <taxon>Ceratopogoninae</taxon>
        <taxon>Culicoides</taxon>
        <taxon>Monoculicoides</taxon>
    </lineage>
</organism>
<evidence type="ECO:0000256" key="4">
    <source>
        <dbReference type="ARBA" id="ARBA00023136"/>
    </source>
</evidence>
<dbReference type="AlphaFoldDB" id="A0A336KHL5"/>
<dbReference type="SUPFAM" id="SSF53822">
    <property type="entry name" value="Periplasmic binding protein-like I"/>
    <property type="match status" value="1"/>
</dbReference>
<gene>
    <name evidence="7" type="primary">CSON010626</name>
</gene>
<dbReference type="InterPro" id="IPR000337">
    <property type="entry name" value="GPCR_3"/>
</dbReference>
<evidence type="ECO:0000256" key="1">
    <source>
        <dbReference type="ARBA" id="ARBA00004141"/>
    </source>
</evidence>
<dbReference type="EMBL" id="UFQT01000437">
    <property type="protein sequence ID" value="SSX24294.1"/>
    <property type="molecule type" value="Genomic_DNA"/>
</dbReference>
<evidence type="ECO:0000256" key="6">
    <source>
        <dbReference type="ARBA" id="ARBA00023180"/>
    </source>
</evidence>
<dbReference type="GO" id="GO:0004930">
    <property type="term" value="F:G protein-coupled receptor activity"/>
    <property type="evidence" value="ECO:0007669"/>
    <property type="project" value="InterPro"/>
</dbReference>
<dbReference type="InterPro" id="IPR028082">
    <property type="entry name" value="Peripla_BP_I"/>
</dbReference>
<reference evidence="7" key="1">
    <citation type="submission" date="2018-04" db="EMBL/GenBank/DDBJ databases">
        <authorList>
            <person name="Go L.Y."/>
            <person name="Mitchell J.A."/>
        </authorList>
    </citation>
    <scope>NUCLEOTIDE SEQUENCE</scope>
    <source>
        <tissue evidence="7">Whole organism</tissue>
    </source>
</reference>
<evidence type="ECO:0000256" key="2">
    <source>
        <dbReference type="ARBA" id="ARBA00022692"/>
    </source>
</evidence>
<dbReference type="PRINTS" id="PR00248">
    <property type="entry name" value="GPCRMGR"/>
</dbReference>
<comment type="subcellular location">
    <subcellularLocation>
        <location evidence="1">Membrane</location>
        <topology evidence="1">Multi-pass membrane protein</topology>
    </subcellularLocation>
</comment>